<protein>
    <recommendedName>
        <fullName evidence="4">Methyltransferase type 11 domain-containing protein</fullName>
    </recommendedName>
</protein>
<reference evidence="3" key="1">
    <citation type="journal article" date="2019" name="Int. J. Syst. Evol. Microbiol.">
        <title>The Global Catalogue of Microorganisms (GCM) 10K type strain sequencing project: providing services to taxonomists for standard genome sequencing and annotation.</title>
        <authorList>
            <consortium name="The Broad Institute Genomics Platform"/>
            <consortium name="The Broad Institute Genome Sequencing Center for Infectious Disease"/>
            <person name="Wu L."/>
            <person name="Ma J."/>
        </authorList>
    </citation>
    <scope>NUCLEOTIDE SEQUENCE [LARGE SCALE GENOMIC DNA]</scope>
    <source>
        <strain evidence="3">CECT 7806</strain>
    </source>
</reference>
<proteinExistence type="predicted"/>
<evidence type="ECO:0000313" key="3">
    <source>
        <dbReference type="Proteomes" id="UP001244297"/>
    </source>
</evidence>
<feature type="region of interest" description="Disordered" evidence="1">
    <location>
        <begin position="277"/>
        <end position="300"/>
    </location>
</feature>
<gene>
    <name evidence="2" type="ORF">QWZ18_23645</name>
</gene>
<dbReference type="Pfam" id="PF13489">
    <property type="entry name" value="Methyltransf_23"/>
    <property type="match status" value="1"/>
</dbReference>
<dbReference type="SUPFAM" id="SSF53335">
    <property type="entry name" value="S-adenosyl-L-methionine-dependent methyltransferases"/>
    <property type="match status" value="1"/>
</dbReference>
<dbReference type="EMBL" id="JAUFPT010000078">
    <property type="protein sequence ID" value="MDN3573599.1"/>
    <property type="molecule type" value="Genomic_DNA"/>
</dbReference>
<dbReference type="Gene3D" id="3.40.50.150">
    <property type="entry name" value="Vaccinia Virus protein VP39"/>
    <property type="match status" value="1"/>
</dbReference>
<evidence type="ECO:0000256" key="1">
    <source>
        <dbReference type="SAM" id="MobiDB-lite"/>
    </source>
</evidence>
<name>A0ABT8AWA2_9HYPH</name>
<feature type="compositionally biased region" description="Basic residues" evidence="1">
    <location>
        <begin position="284"/>
        <end position="300"/>
    </location>
</feature>
<keyword evidence="3" id="KW-1185">Reference proteome</keyword>
<sequence length="300" mass="34163">MNMEPKYEEPWHDALNSRSYWYHTMKFPDGEVVNGSWTIDDFLQYIGGYDLKGKTVLDVGTASGYLAFNAEKAGATVTGLDAASTHEFRHVPFADSLSYNNIGQYREIWTRENLIPIKNSWWHAWHKYNSQAKCVYAPIPELYEWPEKSFDVVMAGAIVEHLSEPVFAIGAWARLAREAVLIPFTDVIPVDDLMMRPITPLNDSRINYVWWHISRGLYNKIFSNLGFDVYYTTAYAQHNDADSGSEVATRPSIIAIRRGTEAARAFVPPVALVAQAPEPPVPERRRKRGLLARLSPRRVK</sequence>
<dbReference type="InterPro" id="IPR029063">
    <property type="entry name" value="SAM-dependent_MTases_sf"/>
</dbReference>
<dbReference type="Proteomes" id="UP001244297">
    <property type="component" value="Unassembled WGS sequence"/>
</dbReference>
<accession>A0ABT8AWA2</accession>
<comment type="caution">
    <text evidence="2">The sequence shown here is derived from an EMBL/GenBank/DDBJ whole genome shotgun (WGS) entry which is preliminary data.</text>
</comment>
<evidence type="ECO:0008006" key="4">
    <source>
        <dbReference type="Google" id="ProtNLM"/>
    </source>
</evidence>
<organism evidence="2 3">
    <name type="scientific">Methylobacterium longum</name>
    <dbReference type="NCBI Taxonomy" id="767694"/>
    <lineage>
        <taxon>Bacteria</taxon>
        <taxon>Pseudomonadati</taxon>
        <taxon>Pseudomonadota</taxon>
        <taxon>Alphaproteobacteria</taxon>
        <taxon>Hyphomicrobiales</taxon>
        <taxon>Methylobacteriaceae</taxon>
        <taxon>Methylobacterium</taxon>
    </lineage>
</organism>
<evidence type="ECO:0000313" key="2">
    <source>
        <dbReference type="EMBL" id="MDN3573599.1"/>
    </source>
</evidence>